<dbReference type="Gene3D" id="3.40.50.10610">
    <property type="entry name" value="ABC-type transport auxiliary lipoprotein component"/>
    <property type="match status" value="1"/>
</dbReference>
<feature type="signal peptide" evidence="2">
    <location>
        <begin position="1"/>
        <end position="23"/>
    </location>
</feature>
<dbReference type="NCBIfam" id="TIGR02722">
    <property type="entry name" value="lp"/>
    <property type="match status" value="1"/>
</dbReference>
<dbReference type="PROSITE" id="PS51257">
    <property type="entry name" value="PROKAR_LIPOPROTEIN"/>
    <property type="match status" value="1"/>
</dbReference>
<keyword evidence="4" id="KW-1185">Reference proteome</keyword>
<evidence type="ECO:0000313" key="3">
    <source>
        <dbReference type="EMBL" id="AJD46602.1"/>
    </source>
</evidence>
<dbReference type="STRING" id="391936.S7S_00890"/>
<dbReference type="Proteomes" id="UP000006764">
    <property type="component" value="Chromosome"/>
</dbReference>
<dbReference type="PANTHER" id="PTHR40593">
    <property type="entry name" value="PENICILLIN-BINDING PROTEIN ACTIVATOR LPOB"/>
    <property type="match status" value="1"/>
</dbReference>
<dbReference type="InterPro" id="IPR014094">
    <property type="entry name" value="LpoB"/>
</dbReference>
<proteinExistence type="predicted"/>
<dbReference type="PANTHER" id="PTHR40593:SF1">
    <property type="entry name" value="PENICILLIN-BINDING PROTEIN ACTIVATOR LPOB"/>
    <property type="match status" value="1"/>
</dbReference>
<dbReference type="GO" id="GO:0031241">
    <property type="term" value="C:periplasmic side of cell outer membrane"/>
    <property type="evidence" value="ECO:0007669"/>
    <property type="project" value="TreeGrafter"/>
</dbReference>
<dbReference type="HOGENOM" id="CLU_114013_1_0_6"/>
<evidence type="ECO:0000256" key="2">
    <source>
        <dbReference type="SAM" id="SignalP"/>
    </source>
</evidence>
<feature type="chain" id="PRO_5002097632" description="Penicillin-binding protein activator LpoB" evidence="2">
    <location>
        <begin position="24"/>
        <end position="195"/>
    </location>
</feature>
<evidence type="ECO:0000313" key="4">
    <source>
        <dbReference type="Proteomes" id="UP000006764"/>
    </source>
</evidence>
<sequence>MRVLMMALLGAALLISGCTRVQYGDATATETVTVDFGSTDLQMIASQMVDDLMTFPPVVQLTAQRRPVAFVDRVQNRTVEHIDTESVTDSIRAKLIQSGKFRFVDMTVVERVRQQMDFQTQSGMVDPATAVTMGRQIGAEFMIYGALTSIVKRDSSTKDVYYKFTLNMMNLETGIIEWSSEKEIRKTRSRSLFGL</sequence>
<dbReference type="GO" id="GO:0009252">
    <property type="term" value="P:peptidoglycan biosynthetic process"/>
    <property type="evidence" value="ECO:0007669"/>
    <property type="project" value="TreeGrafter"/>
</dbReference>
<dbReference type="AlphaFoldDB" id="A0A0B4XJK3"/>
<dbReference type="RefSeq" id="WP_008740118.1">
    <property type="nucleotide sequence ID" value="NZ_CP004387.1"/>
</dbReference>
<gene>
    <name evidence="3" type="ORF">S7S_00890</name>
</gene>
<reference evidence="3 4" key="1">
    <citation type="journal article" date="2012" name="J. Bacteriol.">
        <title>Genome sequence of an alkane-degrading bacterium, Alcanivorax pacificus type strain W11-5, isolated from deep sea sediment.</title>
        <authorList>
            <person name="Lai Q."/>
            <person name="Shao Z."/>
        </authorList>
    </citation>
    <scope>NUCLEOTIDE SEQUENCE [LARGE SCALE GENOMIC DNA]</scope>
    <source>
        <strain evidence="3 4">W11-5</strain>
    </source>
</reference>
<dbReference type="OrthoDB" id="9803653at2"/>
<evidence type="ECO:0000256" key="1">
    <source>
        <dbReference type="NCBIfam" id="TIGR02722"/>
    </source>
</evidence>
<dbReference type="EMBL" id="CP004387">
    <property type="protein sequence ID" value="AJD46602.1"/>
    <property type="molecule type" value="Genomic_DNA"/>
</dbReference>
<dbReference type="Pfam" id="PF13036">
    <property type="entry name" value="LpoB"/>
    <property type="match status" value="1"/>
</dbReference>
<dbReference type="KEGG" id="apac:S7S_00890"/>
<keyword evidence="2" id="KW-0732">Signal</keyword>
<keyword evidence="3" id="KW-0449">Lipoprotein</keyword>
<accession>A0A0B4XJK3</accession>
<organism evidence="3 4">
    <name type="scientific">Isoalcanivorax pacificus W11-5</name>
    <dbReference type="NCBI Taxonomy" id="391936"/>
    <lineage>
        <taxon>Bacteria</taxon>
        <taxon>Pseudomonadati</taxon>
        <taxon>Pseudomonadota</taxon>
        <taxon>Gammaproteobacteria</taxon>
        <taxon>Oceanospirillales</taxon>
        <taxon>Alcanivoracaceae</taxon>
        <taxon>Isoalcanivorax</taxon>
    </lineage>
</organism>
<name>A0A0B4XJK3_9GAMM</name>
<protein>
    <recommendedName>
        <fullName evidence="1">Penicillin-binding protein activator LpoB</fullName>
    </recommendedName>
</protein>
<dbReference type="GO" id="GO:0030234">
    <property type="term" value="F:enzyme regulator activity"/>
    <property type="evidence" value="ECO:0007669"/>
    <property type="project" value="TreeGrafter"/>
</dbReference>